<comment type="caution">
    <text evidence="3">The sequence shown here is derived from an EMBL/GenBank/DDBJ whole genome shotgun (WGS) entry which is preliminary data.</text>
</comment>
<feature type="compositionally biased region" description="Basic and acidic residues" evidence="1">
    <location>
        <begin position="169"/>
        <end position="183"/>
    </location>
</feature>
<dbReference type="GO" id="GO:0016705">
    <property type="term" value="F:oxidoreductase activity, acting on paired donors, with incorporation or reduction of molecular oxygen"/>
    <property type="evidence" value="ECO:0007669"/>
    <property type="project" value="InterPro"/>
</dbReference>
<evidence type="ECO:0008006" key="5">
    <source>
        <dbReference type="Google" id="ProtNLM"/>
    </source>
</evidence>
<proteinExistence type="predicted"/>
<dbReference type="SUPFAM" id="SSF48264">
    <property type="entry name" value="Cytochrome P450"/>
    <property type="match status" value="1"/>
</dbReference>
<keyword evidence="2" id="KW-0472">Membrane</keyword>
<dbReference type="GO" id="GO:0020037">
    <property type="term" value="F:heme binding"/>
    <property type="evidence" value="ECO:0007669"/>
    <property type="project" value="InterPro"/>
</dbReference>
<protein>
    <recommendedName>
        <fullName evidence="5">Cytochrome P450</fullName>
    </recommendedName>
</protein>
<feature type="transmembrane region" description="Helical" evidence="2">
    <location>
        <begin position="12"/>
        <end position="31"/>
    </location>
</feature>
<evidence type="ECO:0000313" key="4">
    <source>
        <dbReference type="Proteomes" id="UP000467700"/>
    </source>
</evidence>
<dbReference type="GO" id="GO:0005506">
    <property type="term" value="F:iron ion binding"/>
    <property type="evidence" value="ECO:0007669"/>
    <property type="project" value="InterPro"/>
</dbReference>
<dbReference type="InterPro" id="IPR036396">
    <property type="entry name" value="Cyt_P450_sf"/>
</dbReference>
<organism evidence="3 4">
    <name type="scientific">Cyclocybe aegerita</name>
    <name type="common">Black poplar mushroom</name>
    <name type="synonym">Agrocybe aegerita</name>
    <dbReference type="NCBI Taxonomy" id="1973307"/>
    <lineage>
        <taxon>Eukaryota</taxon>
        <taxon>Fungi</taxon>
        <taxon>Dikarya</taxon>
        <taxon>Basidiomycota</taxon>
        <taxon>Agaricomycotina</taxon>
        <taxon>Agaricomycetes</taxon>
        <taxon>Agaricomycetidae</taxon>
        <taxon>Agaricales</taxon>
        <taxon>Agaricineae</taxon>
        <taxon>Bolbitiaceae</taxon>
        <taxon>Cyclocybe</taxon>
    </lineage>
</organism>
<keyword evidence="2" id="KW-1133">Transmembrane helix</keyword>
<evidence type="ECO:0000313" key="3">
    <source>
        <dbReference type="EMBL" id="CAA7263343.1"/>
    </source>
</evidence>
<accession>A0A8S0WIV4</accession>
<dbReference type="Gene3D" id="1.10.630.10">
    <property type="entry name" value="Cytochrome P450"/>
    <property type="match status" value="1"/>
</dbReference>
<name>A0A8S0WIV4_CYCAE</name>
<evidence type="ECO:0000256" key="2">
    <source>
        <dbReference type="SAM" id="Phobius"/>
    </source>
</evidence>
<sequence length="183" mass="21056">MRSQVPTSTLSTMLLLVLKGVFLYAVSWVLWRRYRDFFVKSPLDNISWPSSQVVLERCVVVNIPGLISSYLGLCNISVINIKALFGDNQLYFFDPKAMHHIVVKDQYSYEETAAFIEGNSLMFGDGLLGTMGEQHRKQRKMLNPVFSIAHMREMSMSDLLKNQTSASRRFSEESRERTARDFD</sequence>
<gene>
    <name evidence="3" type="ORF">AAE3_LOCUS5510</name>
</gene>
<reference evidence="3 4" key="1">
    <citation type="submission" date="2020-01" db="EMBL/GenBank/DDBJ databases">
        <authorList>
            <person name="Gupta K D."/>
        </authorList>
    </citation>
    <scope>NUCLEOTIDE SEQUENCE [LARGE SCALE GENOMIC DNA]</scope>
</reference>
<dbReference type="GO" id="GO:0004497">
    <property type="term" value="F:monooxygenase activity"/>
    <property type="evidence" value="ECO:0007669"/>
    <property type="project" value="InterPro"/>
</dbReference>
<dbReference type="EMBL" id="CACVBS010000039">
    <property type="protein sequence ID" value="CAA7263343.1"/>
    <property type="molecule type" value="Genomic_DNA"/>
</dbReference>
<evidence type="ECO:0000256" key="1">
    <source>
        <dbReference type="SAM" id="MobiDB-lite"/>
    </source>
</evidence>
<feature type="region of interest" description="Disordered" evidence="1">
    <location>
        <begin position="163"/>
        <end position="183"/>
    </location>
</feature>
<dbReference type="AlphaFoldDB" id="A0A8S0WIV4"/>
<keyword evidence="2" id="KW-0812">Transmembrane</keyword>
<keyword evidence="4" id="KW-1185">Reference proteome</keyword>
<dbReference type="Proteomes" id="UP000467700">
    <property type="component" value="Unassembled WGS sequence"/>
</dbReference>
<dbReference type="OrthoDB" id="1470350at2759"/>